<dbReference type="InterPro" id="IPR041064">
    <property type="entry name" value="T6PP_helical"/>
</dbReference>
<dbReference type="Gene3D" id="3.30.70.3080">
    <property type="match status" value="1"/>
</dbReference>
<dbReference type="InterPro" id="IPR049063">
    <property type="entry name" value="T6PP_C"/>
</dbReference>
<dbReference type="Gene3D" id="1.20.58.1800">
    <property type="match status" value="1"/>
</dbReference>
<comment type="caution">
    <text evidence="3">The sequence shown here is derived from an EMBL/GenBank/DDBJ whole genome shotgun (WGS) entry which is preliminary data.</text>
</comment>
<dbReference type="Gene3D" id="3.40.50.1000">
    <property type="entry name" value="HAD superfamily/HAD-like"/>
    <property type="match status" value="1"/>
</dbReference>
<accession>A0A8J6N583</accession>
<reference evidence="3 4" key="1">
    <citation type="submission" date="2020-08" db="EMBL/GenBank/DDBJ databases">
        <title>Bridging the membrane lipid divide: bacteria of the FCB group superphylum have the potential to synthesize archaeal ether lipids.</title>
        <authorList>
            <person name="Villanueva L."/>
            <person name="Von Meijenfeldt F.A.B."/>
            <person name="Westbye A.B."/>
            <person name="Yadav S."/>
            <person name="Hopmans E.C."/>
            <person name="Dutilh B.E."/>
            <person name="Sinninghe Damste J.S."/>
        </authorList>
    </citation>
    <scope>NUCLEOTIDE SEQUENCE [LARGE SCALE GENOMIC DNA]</scope>
    <source>
        <strain evidence="3">NIOZ-UU82</strain>
    </source>
</reference>
<sequence>MDEMLMSNDIISRQEIFTLKQFYDLMAKTRDLRLQIVENIFNNRPLTSTCIDSLANAHASLANIPLEQKKRILVISGSKRITVDLTYEITELEKDIFYLENGEPAFIKYLEKIHSDFRMHLDIGAMKLKGMQFNCFMTDRDGTINNYCGRYRSSVQSVYNSVFIARFAKKRTACPIILTSAPLENFGIVDVSVSPEKTLIYAASKGREFIDLTGKRRYCHIDGQKQILLDKLNQRLSDLVKDPSFEKFSLIGSGLQLKFGQTTIARQNITNSISEDESDAFLKKIREIVFELDPKRKNFIIEDTGLDIEIILTIEVSQCGVKDFDKADAVKYLNSELNFDMTKGPHLVCGDTSSDIPMIKAFSDKTEDTWSIFVTKDNELAGKVKYICPNSIIVPEPDMLVAILSFLSI</sequence>
<evidence type="ECO:0000313" key="3">
    <source>
        <dbReference type="EMBL" id="MBC8198858.1"/>
    </source>
</evidence>
<dbReference type="Pfam" id="PF21141">
    <property type="entry name" value="T6PP_C"/>
    <property type="match status" value="1"/>
</dbReference>
<evidence type="ECO:0000313" key="4">
    <source>
        <dbReference type="Proteomes" id="UP000603545"/>
    </source>
</evidence>
<dbReference type="Proteomes" id="UP000603545">
    <property type="component" value="Unassembled WGS sequence"/>
</dbReference>
<evidence type="ECO:0000259" key="2">
    <source>
        <dbReference type="Pfam" id="PF21141"/>
    </source>
</evidence>
<dbReference type="AlphaFoldDB" id="A0A8J6N583"/>
<proteinExistence type="predicted"/>
<organism evidence="3 4">
    <name type="scientific">Candidatus Desulfaltia bathyphila</name>
    <dbReference type="NCBI Taxonomy" id="2841697"/>
    <lineage>
        <taxon>Bacteria</taxon>
        <taxon>Pseudomonadati</taxon>
        <taxon>Thermodesulfobacteriota</taxon>
        <taxon>Desulfobacteria</taxon>
        <taxon>Desulfobacterales</taxon>
        <taxon>Desulfobacterales incertae sedis</taxon>
        <taxon>Candidatus Desulfaltia</taxon>
    </lineage>
</organism>
<feature type="domain" description="Trehalose-6-phosphate phosphatase C-terminal" evidence="2">
    <location>
        <begin position="136"/>
        <end position="400"/>
    </location>
</feature>
<dbReference type="EMBL" id="JACNLL010000026">
    <property type="protein sequence ID" value="MBC8198858.1"/>
    <property type="molecule type" value="Genomic_DNA"/>
</dbReference>
<protein>
    <submittedName>
        <fullName evidence="3">Trehalose 6-phosphate synthase</fullName>
    </submittedName>
</protein>
<dbReference type="InterPro" id="IPR023214">
    <property type="entry name" value="HAD_sf"/>
</dbReference>
<name>A0A8J6N583_9BACT</name>
<feature type="domain" description="Trehalose-6-phosphate phosphatase helical bundle" evidence="1">
    <location>
        <begin position="18"/>
        <end position="113"/>
    </location>
</feature>
<dbReference type="SUPFAM" id="SSF56784">
    <property type="entry name" value="HAD-like"/>
    <property type="match status" value="1"/>
</dbReference>
<dbReference type="Pfam" id="PF18572">
    <property type="entry name" value="T6PP_N"/>
    <property type="match status" value="1"/>
</dbReference>
<evidence type="ECO:0000259" key="1">
    <source>
        <dbReference type="Pfam" id="PF18572"/>
    </source>
</evidence>
<dbReference type="InterPro" id="IPR036412">
    <property type="entry name" value="HAD-like_sf"/>
</dbReference>
<gene>
    <name evidence="3" type="ORF">H8E80_02250</name>
</gene>